<reference evidence="4" key="2">
    <citation type="submission" date="2025-08" db="UniProtKB">
        <authorList>
            <consortium name="RefSeq"/>
        </authorList>
    </citation>
    <scope>IDENTIFICATION</scope>
    <source>
        <tissue evidence="4">Leaf</tissue>
    </source>
</reference>
<dbReference type="RefSeq" id="XP_010485086.1">
    <property type="nucleotide sequence ID" value="XM_010486784.2"/>
</dbReference>
<feature type="domain" description="F-box" evidence="1">
    <location>
        <begin position="10"/>
        <end position="47"/>
    </location>
</feature>
<gene>
    <name evidence="4" type="primary">LOC104763409</name>
</gene>
<organism evidence="3 4">
    <name type="scientific">Camelina sativa</name>
    <name type="common">False flax</name>
    <name type="synonym">Myagrum sativum</name>
    <dbReference type="NCBI Taxonomy" id="90675"/>
    <lineage>
        <taxon>Eukaryota</taxon>
        <taxon>Viridiplantae</taxon>
        <taxon>Streptophyta</taxon>
        <taxon>Embryophyta</taxon>
        <taxon>Tracheophyta</taxon>
        <taxon>Spermatophyta</taxon>
        <taxon>Magnoliopsida</taxon>
        <taxon>eudicotyledons</taxon>
        <taxon>Gunneridae</taxon>
        <taxon>Pentapetalae</taxon>
        <taxon>rosids</taxon>
        <taxon>malvids</taxon>
        <taxon>Brassicales</taxon>
        <taxon>Brassicaceae</taxon>
        <taxon>Camelineae</taxon>
        <taxon>Camelina</taxon>
    </lineage>
</organism>
<proteinExistence type="predicted"/>
<protein>
    <submittedName>
        <fullName evidence="4">F-box protein At5g52620</fullName>
    </submittedName>
</protein>
<dbReference type="Pfam" id="PF08268">
    <property type="entry name" value="FBA_3"/>
    <property type="match status" value="1"/>
</dbReference>
<dbReference type="InterPro" id="IPR017451">
    <property type="entry name" value="F-box-assoc_interact_dom"/>
</dbReference>
<feature type="domain" description="F-box associated beta-propeller type 3" evidence="2">
    <location>
        <begin position="60"/>
        <end position="373"/>
    </location>
</feature>
<name>A0ABM0XF88_CAMSA</name>
<dbReference type="PANTHER" id="PTHR31111">
    <property type="entry name" value="BNAA05G37150D PROTEIN-RELATED"/>
    <property type="match status" value="1"/>
</dbReference>
<dbReference type="Proteomes" id="UP000694864">
    <property type="component" value="Chromosome 18"/>
</dbReference>
<dbReference type="InterPro" id="IPR013187">
    <property type="entry name" value="F-box-assoc_dom_typ3"/>
</dbReference>
<reference evidence="3" key="1">
    <citation type="journal article" date="2014" name="Nat. Commun.">
        <title>The emerging biofuel crop Camelina sativa retains a highly undifferentiated hexaploid genome structure.</title>
        <authorList>
            <person name="Kagale S."/>
            <person name="Koh C."/>
            <person name="Nixon J."/>
            <person name="Bollina V."/>
            <person name="Clarke W.E."/>
            <person name="Tuteja R."/>
            <person name="Spillane C."/>
            <person name="Robinson S.J."/>
            <person name="Links M.G."/>
            <person name="Clarke C."/>
            <person name="Higgins E.E."/>
            <person name="Huebert T."/>
            <person name="Sharpe A.G."/>
            <person name="Parkin I.A."/>
        </authorList>
    </citation>
    <scope>NUCLEOTIDE SEQUENCE [LARGE SCALE GENOMIC DNA]</scope>
    <source>
        <strain evidence="3">cv. DH55</strain>
    </source>
</reference>
<sequence length="380" mass="43656">MEREGDLDPIPIDIIHEILSRSCNKTIARFRFVSKCCALILTRPEFTELLLTRSSNQPPRILFATSYFGKCRLYSCPQPQNPDEDHSLVVAADLDMELLGGDMEPKNICGPVSGLLYFSNMRVSKEDIDKVPVICNPSTGQYARLPSLGSKKSNPRTFLGYDRIGKQYKVLAISISKEIHILTLVTGKESWRKIQCAVKHCPISEGICINGVLYYMAEINNGVKIIACFDVRYEKLWLLNADSTPRMMFQYYSPKLINYNGKLGVTCWQWHRQPNGRRKSSLDFSMWTLEDAQQQKWFRRSYYFPVDIAVEGNISVVGATPNGEIIMSRVYTDNNNPFFVFFFNPERISLQRVEIQSFEAHGNHSRVYTFVDYAEDLKFI</sequence>
<dbReference type="Pfam" id="PF00646">
    <property type="entry name" value="F-box"/>
    <property type="match status" value="1"/>
</dbReference>
<dbReference type="PANTHER" id="PTHR31111:SF130">
    <property type="entry name" value="F-BOX ASSOCIATED UBIQUITINATION EFFECTOR FAMILY PROTEIN"/>
    <property type="match status" value="1"/>
</dbReference>
<dbReference type="GeneID" id="104763409"/>
<evidence type="ECO:0000259" key="1">
    <source>
        <dbReference type="Pfam" id="PF00646"/>
    </source>
</evidence>
<keyword evidence="3" id="KW-1185">Reference proteome</keyword>
<dbReference type="InterPro" id="IPR001810">
    <property type="entry name" value="F-box_dom"/>
</dbReference>
<evidence type="ECO:0000313" key="4">
    <source>
        <dbReference type="RefSeq" id="XP_010485086.1"/>
    </source>
</evidence>
<accession>A0ABM0XF88</accession>
<evidence type="ECO:0000313" key="3">
    <source>
        <dbReference type="Proteomes" id="UP000694864"/>
    </source>
</evidence>
<evidence type="ECO:0000259" key="2">
    <source>
        <dbReference type="Pfam" id="PF08268"/>
    </source>
</evidence>
<dbReference type="NCBIfam" id="TIGR01640">
    <property type="entry name" value="F_box_assoc_1"/>
    <property type="match status" value="1"/>
</dbReference>